<sequence length="162" mass="17407">MNDSVARDALVSPSRSGSQRAVSLLLAAASSFSSSRRERSTCSPRRKRVSAALAELGVVQALAGGRHALADGGTAAPSGCEAAIAVVTRLAERRDAVRARLGFVRSYAETSGCRRAFLLRYFGEAAAERCGRCDNCESDLQINRLVYELYELSEEEIAFVES</sequence>
<accession>A0AA90TAD6</accession>
<dbReference type="AlphaFoldDB" id="A0AA90TAD6"/>
<dbReference type="Proteomes" id="UP001177258">
    <property type="component" value="Unassembled WGS sequence"/>
</dbReference>
<dbReference type="RefSeq" id="WP_305520946.1">
    <property type="nucleotide sequence ID" value="NZ_JAUYZK010000031.1"/>
</dbReference>
<organism evidence="2 3">
    <name type="scientific">Helicobacter cappadocius</name>
    <dbReference type="NCBI Taxonomy" id="3063998"/>
    <lineage>
        <taxon>Bacteria</taxon>
        <taxon>Pseudomonadati</taxon>
        <taxon>Campylobacterota</taxon>
        <taxon>Epsilonproteobacteria</taxon>
        <taxon>Campylobacterales</taxon>
        <taxon>Helicobacteraceae</taxon>
        <taxon>Helicobacter</taxon>
    </lineage>
</organism>
<dbReference type="InterPro" id="IPR032284">
    <property type="entry name" value="RecQ_Zn-bd"/>
</dbReference>
<name>A0AA90TAD6_9HELI</name>
<dbReference type="InterPro" id="IPR036388">
    <property type="entry name" value="WH-like_DNA-bd_sf"/>
</dbReference>
<evidence type="ECO:0000259" key="1">
    <source>
        <dbReference type="Pfam" id="PF16124"/>
    </source>
</evidence>
<dbReference type="Gene3D" id="1.10.10.10">
    <property type="entry name" value="Winged helix-like DNA-binding domain superfamily/Winged helix DNA-binding domain"/>
    <property type="match status" value="1"/>
</dbReference>
<gene>
    <name evidence="2" type="ORF">Q5I06_08680</name>
</gene>
<protein>
    <submittedName>
        <fullName evidence="2">RecQ family zinc-binding domain-containing protein</fullName>
    </submittedName>
</protein>
<feature type="domain" description="ATP-dependent DNA helicase RecQ zinc-binding" evidence="1">
    <location>
        <begin position="92"/>
        <end position="136"/>
    </location>
</feature>
<proteinExistence type="predicted"/>
<reference evidence="3" key="1">
    <citation type="journal article" date="2024" name="Syst. Appl. Microbiol.">
        <title>Helicobacter cappadocius sp. nov., from lizards: The first psychrotrophic Helicobacter species.</title>
        <authorList>
            <person name="Aydin F."/>
            <person name="Tarhane S."/>
            <person name="Karakaya E."/>
            <person name="Abay S."/>
            <person name="Kayman T."/>
            <person name="Guran O."/>
            <person name="Bozkurt E."/>
            <person name="Uzum N."/>
            <person name="Avci A."/>
            <person name="Olgun K."/>
            <person name="Jablonski D."/>
            <person name="Guran C."/>
            <person name="Burcin Saticioglu I."/>
        </authorList>
    </citation>
    <scope>NUCLEOTIDE SEQUENCE [LARGE SCALE GENOMIC DNA]</scope>
    <source>
        <strain evidence="3">faydin-H76</strain>
    </source>
</reference>
<evidence type="ECO:0000313" key="3">
    <source>
        <dbReference type="Proteomes" id="UP001177258"/>
    </source>
</evidence>
<dbReference type="EMBL" id="JAUYZK010000031">
    <property type="protein sequence ID" value="MDP2539842.1"/>
    <property type="molecule type" value="Genomic_DNA"/>
</dbReference>
<comment type="caution">
    <text evidence="2">The sequence shown here is derived from an EMBL/GenBank/DDBJ whole genome shotgun (WGS) entry which is preliminary data.</text>
</comment>
<evidence type="ECO:0000313" key="2">
    <source>
        <dbReference type="EMBL" id="MDP2539842.1"/>
    </source>
</evidence>
<dbReference type="Pfam" id="PF16124">
    <property type="entry name" value="RecQ_Zn_bind"/>
    <property type="match status" value="1"/>
</dbReference>